<evidence type="ECO:0000256" key="2">
    <source>
        <dbReference type="ARBA" id="ARBA00006202"/>
    </source>
</evidence>
<dbReference type="GO" id="GO:0004557">
    <property type="term" value="F:alpha-galactosidase activity"/>
    <property type="evidence" value="ECO:0007669"/>
    <property type="project" value="UniProtKB-UniRule"/>
</dbReference>
<dbReference type="InterPro" id="IPR013780">
    <property type="entry name" value="Glyco_hydro_b"/>
</dbReference>
<dbReference type="Gene3D" id="3.20.20.70">
    <property type="entry name" value="Aldolase class I"/>
    <property type="match status" value="1"/>
</dbReference>
<dbReference type="InterPro" id="IPR000111">
    <property type="entry name" value="Glyco_hydro_27/36_CS"/>
</dbReference>
<feature type="binding site" evidence="8">
    <location>
        <begin position="477"/>
        <end position="481"/>
    </location>
    <ligand>
        <name>substrate</name>
    </ligand>
</feature>
<dbReference type="Pfam" id="PF16875">
    <property type="entry name" value="Glyco_hydro_36N"/>
    <property type="match status" value="1"/>
</dbReference>
<organism evidence="11 12">
    <name type="scientific">Halobacillus alkaliphilus</name>
    <dbReference type="NCBI Taxonomy" id="396056"/>
    <lineage>
        <taxon>Bacteria</taxon>
        <taxon>Bacillati</taxon>
        <taxon>Bacillota</taxon>
        <taxon>Bacilli</taxon>
        <taxon>Bacillales</taxon>
        <taxon>Bacillaceae</taxon>
        <taxon>Halobacillus</taxon>
    </lineage>
</organism>
<feature type="binding site" evidence="8">
    <location>
        <position position="444"/>
    </location>
    <ligand>
        <name>substrate</name>
    </ligand>
</feature>
<feature type="domain" description="Glycosyl hydrolase family 36 N-terminal" evidence="10">
    <location>
        <begin position="29"/>
        <end position="286"/>
    </location>
</feature>
<accession>A0A1I2RLZ1</accession>
<dbReference type="PRINTS" id="PR00743">
    <property type="entry name" value="GLHYDRLASE36"/>
</dbReference>
<dbReference type="OrthoDB" id="9758822at2"/>
<feature type="binding site" evidence="8">
    <location>
        <position position="547"/>
    </location>
    <ligand>
        <name>substrate</name>
    </ligand>
</feature>
<dbReference type="InterPro" id="IPR017853">
    <property type="entry name" value="GH"/>
</dbReference>
<feature type="active site" description="Nucleophile" evidence="7">
    <location>
        <position position="479"/>
    </location>
</feature>
<dbReference type="InterPro" id="IPR050985">
    <property type="entry name" value="Alpha-glycosidase_related"/>
</dbReference>
<dbReference type="PIRSF" id="PIRSF005536">
    <property type="entry name" value="Agal"/>
    <property type="match status" value="1"/>
</dbReference>
<dbReference type="Gene3D" id="2.70.98.60">
    <property type="entry name" value="alpha-galactosidase from lactobacil brevis"/>
    <property type="match status" value="1"/>
</dbReference>
<reference evidence="12" key="1">
    <citation type="submission" date="2016-10" db="EMBL/GenBank/DDBJ databases">
        <authorList>
            <person name="Varghese N."/>
            <person name="Submissions S."/>
        </authorList>
    </citation>
    <scope>NUCLEOTIDE SEQUENCE [LARGE SCALE GENOMIC DNA]</scope>
    <source>
        <strain evidence="12">FP5</strain>
    </source>
</reference>
<keyword evidence="5 6" id="KW-0326">Glycosidase</keyword>
<dbReference type="EC" id="3.2.1.22" evidence="3 6"/>
<sequence length="739" mass="84875">MSIYINEERQQFHLTNGKISYIFHVMKNGQLGHLYYGQALTDREDFTHFQTYENTVPYTTHTFTDDTDFSLETVKQEFPLYGKGDFREPALQIEDEHQIQVSDFSFHGYEIGKGKPKLQGLPASFALETEADTLTIRLMDKVTGAEIHLFYTIFKNLPILTRSHMIKNGQESTIEIKRLMSLTLDLPDADYELMHLSGAWARERHVKKRKLEQGIQSIASNRGASSHLHNPYLMLKRPAATEHQGEAIGLQFIYSGNFLAQAEVDPFNQTRLSMGIHPGSFQWTLEKGQSFQSPEVVLSFSDEGLNGMSQALHNWQRSHLISPGWMKKERPILINNWEATYFDFNEEKLDAFTTEAAKLGIELFVLDDGWFGKRDDDTSSLGDWFVDTRKLPNGIGALSRTVKQKGLQFGLWFEPEMISPKSELMKERLDWVIGSPGRPQTLGRNQMVLDFSNPEVVDYLYDRMSSLIEEADLDYIKWDMNRNITEPFSQHIRNQGEFYHRYILGVYDLYERLTTRYPNVLFESCAGGGGRFDLGMMYYAPQAWASDDTDAAERLKIQYGTSLGYSLATIGSHVSAVPNHQTLRETPLKFRGDVAYFGTFGYELDPSQLSEEEKSEVKQQIEFFKKVRKLIAQGTFYRLKSPFEGEETAWMACSANGKQAIIGWYKENYRPNPGHNQTLKLKGLQPEKQYEIEGFTRLFYGDELMNRGLPLGKEFNGANPHQAERGGDYQSRIFLLKEN</sequence>
<evidence type="ECO:0000313" key="12">
    <source>
        <dbReference type="Proteomes" id="UP000198897"/>
    </source>
</evidence>
<dbReference type="CDD" id="cd14791">
    <property type="entry name" value="GH36"/>
    <property type="match status" value="1"/>
</dbReference>
<evidence type="ECO:0000256" key="1">
    <source>
        <dbReference type="ARBA" id="ARBA00001255"/>
    </source>
</evidence>
<dbReference type="AlphaFoldDB" id="A0A1I2RLZ1"/>
<evidence type="ECO:0000256" key="7">
    <source>
        <dbReference type="PIRSR" id="PIRSR005536-1"/>
    </source>
</evidence>
<keyword evidence="4 6" id="KW-0378">Hydrolase</keyword>
<evidence type="ECO:0000313" key="11">
    <source>
        <dbReference type="EMBL" id="SFG41685.1"/>
    </source>
</evidence>
<dbReference type="Proteomes" id="UP000198897">
    <property type="component" value="Unassembled WGS sequence"/>
</dbReference>
<dbReference type="Pfam" id="PF02065">
    <property type="entry name" value="Melibiase"/>
    <property type="match status" value="1"/>
</dbReference>
<dbReference type="Pfam" id="PF16874">
    <property type="entry name" value="Glyco_hydro_36C"/>
    <property type="match status" value="1"/>
</dbReference>
<evidence type="ECO:0000256" key="3">
    <source>
        <dbReference type="ARBA" id="ARBA00012755"/>
    </source>
</evidence>
<dbReference type="InterPro" id="IPR013785">
    <property type="entry name" value="Aldolase_TIM"/>
</dbReference>
<protein>
    <recommendedName>
        <fullName evidence="3 6">Alpha-galactosidase</fullName>
        <ecNumber evidence="3 6">3.2.1.22</ecNumber>
    </recommendedName>
</protein>
<dbReference type="PROSITE" id="PS00512">
    <property type="entry name" value="ALPHA_GALACTOSIDASE"/>
    <property type="match status" value="1"/>
</dbReference>
<dbReference type="GO" id="GO:0016052">
    <property type="term" value="P:carbohydrate catabolic process"/>
    <property type="evidence" value="ECO:0007669"/>
    <property type="project" value="InterPro"/>
</dbReference>
<dbReference type="PANTHER" id="PTHR43053:SF3">
    <property type="entry name" value="ALPHA-GALACTOSIDASE C-RELATED"/>
    <property type="match status" value="1"/>
</dbReference>
<dbReference type="SUPFAM" id="SSF51445">
    <property type="entry name" value="(Trans)glycosidases"/>
    <property type="match status" value="1"/>
</dbReference>
<proteinExistence type="inferred from homology"/>
<feature type="binding site" evidence="8">
    <location>
        <begin position="367"/>
        <end position="368"/>
    </location>
    <ligand>
        <name>substrate</name>
    </ligand>
</feature>
<evidence type="ECO:0000256" key="4">
    <source>
        <dbReference type="ARBA" id="ARBA00022801"/>
    </source>
</evidence>
<dbReference type="Gene3D" id="2.60.40.1180">
    <property type="entry name" value="Golgi alpha-mannosidase II"/>
    <property type="match status" value="1"/>
</dbReference>
<dbReference type="InterPro" id="IPR038417">
    <property type="entry name" value="Alpga-gal_N_sf"/>
</dbReference>
<evidence type="ECO:0000256" key="5">
    <source>
        <dbReference type="ARBA" id="ARBA00023295"/>
    </source>
</evidence>
<evidence type="ECO:0000256" key="8">
    <source>
        <dbReference type="PIRSR" id="PIRSR005536-2"/>
    </source>
</evidence>
<feature type="binding site" evidence="8">
    <location>
        <position position="200"/>
    </location>
    <ligand>
        <name>substrate</name>
    </ligand>
</feature>
<dbReference type="InterPro" id="IPR031705">
    <property type="entry name" value="Glyco_hydro_36_C"/>
</dbReference>
<name>A0A1I2RLZ1_9BACI</name>
<evidence type="ECO:0000259" key="10">
    <source>
        <dbReference type="Pfam" id="PF16875"/>
    </source>
</evidence>
<feature type="domain" description="Glycosyl hydrolase family 36 C-terminal" evidence="9">
    <location>
        <begin position="647"/>
        <end position="736"/>
    </location>
</feature>
<dbReference type="InterPro" id="IPR031704">
    <property type="entry name" value="Glyco_hydro_36_N"/>
</dbReference>
<dbReference type="InterPro" id="IPR002252">
    <property type="entry name" value="Glyco_hydro_36"/>
</dbReference>
<comment type="catalytic activity">
    <reaction evidence="1 6">
        <text>Hydrolysis of terminal, non-reducing alpha-D-galactose residues in alpha-D-galactosides, including galactose oligosaccharides, galactomannans and galactolipids.</text>
        <dbReference type="EC" id="3.2.1.22"/>
    </reaction>
</comment>
<feature type="binding site" evidence="8">
    <location>
        <position position="525"/>
    </location>
    <ligand>
        <name>substrate</name>
    </ligand>
</feature>
<dbReference type="RefSeq" id="WP_089753806.1">
    <property type="nucleotide sequence ID" value="NZ_FOOG01000041.1"/>
</dbReference>
<evidence type="ECO:0000259" key="9">
    <source>
        <dbReference type="Pfam" id="PF16874"/>
    </source>
</evidence>
<dbReference type="EMBL" id="FOOG01000041">
    <property type="protein sequence ID" value="SFG41685.1"/>
    <property type="molecule type" value="Genomic_DNA"/>
</dbReference>
<dbReference type="FunFam" id="3.20.20.70:FF:000118">
    <property type="entry name" value="Alpha-galactosidase"/>
    <property type="match status" value="1"/>
</dbReference>
<feature type="active site" description="Proton donor" evidence="7">
    <location>
        <position position="547"/>
    </location>
</feature>
<dbReference type="PANTHER" id="PTHR43053">
    <property type="entry name" value="GLYCOSIDASE FAMILY 31"/>
    <property type="match status" value="1"/>
</dbReference>
<comment type="similarity">
    <text evidence="2">Belongs to the glycosyl hydrolase 36 family.</text>
</comment>
<evidence type="ECO:0000256" key="6">
    <source>
        <dbReference type="PIRNR" id="PIRNR005536"/>
    </source>
</evidence>
<gene>
    <name evidence="11" type="ORF">SAMN05216353_14118</name>
</gene>
<keyword evidence="12" id="KW-1185">Reference proteome</keyword>